<feature type="chain" id="PRO_5027137203" description="CLIP domain-containing serine protease" evidence="10">
    <location>
        <begin position="21"/>
        <end position="563"/>
    </location>
</feature>
<proteinExistence type="inferred from homology"/>
<evidence type="ECO:0000256" key="2">
    <source>
        <dbReference type="ARBA" id="ARBA00022670"/>
    </source>
</evidence>
<evidence type="ECO:0000259" key="11">
    <source>
        <dbReference type="PROSITE" id="PS50240"/>
    </source>
</evidence>
<dbReference type="PROSITE" id="PS00134">
    <property type="entry name" value="TRYPSIN_HIS"/>
    <property type="match status" value="1"/>
</dbReference>
<dbReference type="KEGG" id="nlo:107219584"/>
<dbReference type="PRINTS" id="PR00722">
    <property type="entry name" value="CHYMOTRYPSIN"/>
</dbReference>
<comment type="domain">
    <text evidence="10">The clip domain consists of 35-55 residues which are 'knitted' together usually by 3 conserved disulfide bonds forming a clip-like compact structure.</text>
</comment>
<evidence type="ECO:0000256" key="10">
    <source>
        <dbReference type="RuleBase" id="RU366078"/>
    </source>
</evidence>
<keyword evidence="5 9" id="KW-0720">Serine protease</keyword>
<feature type="domain" description="Peptidase S1" evidence="11">
    <location>
        <begin position="301"/>
        <end position="558"/>
    </location>
</feature>
<dbReference type="InterPro" id="IPR043504">
    <property type="entry name" value="Peptidase_S1_PA_chymotrypsin"/>
</dbReference>
<dbReference type="CDD" id="cd00190">
    <property type="entry name" value="Tryp_SPc"/>
    <property type="match status" value="1"/>
</dbReference>
<dbReference type="SMART" id="SM00680">
    <property type="entry name" value="CLIP"/>
    <property type="match status" value="3"/>
</dbReference>
<dbReference type="InterPro" id="IPR001314">
    <property type="entry name" value="Peptidase_S1A"/>
</dbReference>
<evidence type="ECO:0000256" key="8">
    <source>
        <dbReference type="ARBA" id="ARBA00024195"/>
    </source>
</evidence>
<evidence type="ECO:0000256" key="5">
    <source>
        <dbReference type="ARBA" id="ARBA00022825"/>
    </source>
</evidence>
<dbReference type="GeneID" id="107219584"/>
<dbReference type="InterPro" id="IPR051487">
    <property type="entry name" value="Ser/Thr_Proteases_Immune/Dev"/>
</dbReference>
<protein>
    <recommendedName>
        <fullName evidence="10">CLIP domain-containing serine protease</fullName>
        <ecNumber evidence="9">3.4.21.-</ecNumber>
    </recommendedName>
</protein>
<evidence type="ECO:0000256" key="4">
    <source>
        <dbReference type="ARBA" id="ARBA00022801"/>
    </source>
</evidence>
<keyword evidence="3 10" id="KW-0732">Signal</keyword>
<dbReference type="PANTHER" id="PTHR24256">
    <property type="entry name" value="TRYPTASE-RELATED"/>
    <property type="match status" value="1"/>
</dbReference>
<dbReference type="RefSeq" id="XP_015513327.1">
    <property type="nucleotide sequence ID" value="XM_015657841.2"/>
</dbReference>
<evidence type="ECO:0000256" key="7">
    <source>
        <dbReference type="ARBA" id="ARBA00023180"/>
    </source>
</evidence>
<comment type="subcellular location">
    <subcellularLocation>
        <location evidence="1">Secreted</location>
        <location evidence="1">Extracellular space</location>
    </subcellularLocation>
</comment>
<name>A0A6J0BGN0_NEOLC</name>
<dbReference type="InterPro" id="IPR022700">
    <property type="entry name" value="CLIP"/>
</dbReference>
<organism evidence="14">
    <name type="scientific">Neodiprion lecontei</name>
    <name type="common">Redheaded pine sawfly</name>
    <dbReference type="NCBI Taxonomy" id="441921"/>
    <lineage>
        <taxon>Eukaryota</taxon>
        <taxon>Metazoa</taxon>
        <taxon>Ecdysozoa</taxon>
        <taxon>Arthropoda</taxon>
        <taxon>Hexapoda</taxon>
        <taxon>Insecta</taxon>
        <taxon>Pterygota</taxon>
        <taxon>Neoptera</taxon>
        <taxon>Endopterygota</taxon>
        <taxon>Hymenoptera</taxon>
        <taxon>Tenthredinoidea</taxon>
        <taxon>Diprionidae</taxon>
        <taxon>Diprioninae</taxon>
        <taxon>Neodiprion</taxon>
    </lineage>
</organism>
<dbReference type="SUPFAM" id="SSF50494">
    <property type="entry name" value="Trypsin-like serine proteases"/>
    <property type="match status" value="1"/>
</dbReference>
<evidence type="ECO:0000256" key="6">
    <source>
        <dbReference type="ARBA" id="ARBA00023157"/>
    </source>
</evidence>
<sequence>MKPLHLIFAFLVIRISAVDSENCLTYKGTRGTCVNIKQCPFLLHLLRNRKSFSITSLAIEQLTKSNCGFEKLDPKVCCSSDLDDNDDSPLQKLPTPTDLISNNMIGLSKETSCRTGGGDEGRCINVNECPSLYAILRQESSVTGTGLQVLKRSLCGFEKMTPKVCCSDISLPLESITLSSGPDHLTPSHSTREECVTPRGTEGSCVNIKRCQSLFRLLKQSYRLSYEVSQRLNEAHCGFEKMDPKVCCENEEASPSSTSSPPVVDRPIDQQEIPSPPDVTNHPNLGLLEHDVCGPIPEAKIIGGAKTTVFEFPWMALIAYDSGSVLPEFRCGGSLITKKHVLTAAHCVTALPANLRLVGVRLGEHDLSKERDCETDVNGLDINCAQDYQDFSAVGVAVHPDYSRVQQNDDIALILLDEEADFSAANVRPICLPVVPTMTLHSKMIVTGWGATETGPRSEILQKVTLPIVPNDVCARLYRERNVRISYKQICAGGSNRSDSCSGDSGGPLQALGIYNRQPRNILYGVVSFGPRDCGIEGAPGVYTNVPYYMDWILNTIGTEIYD</sequence>
<keyword evidence="6" id="KW-1015">Disulfide bond</keyword>
<dbReference type="InterPro" id="IPR018114">
    <property type="entry name" value="TRYPSIN_HIS"/>
</dbReference>
<dbReference type="InterPro" id="IPR009003">
    <property type="entry name" value="Peptidase_S1_PA"/>
</dbReference>
<keyword evidence="4 9" id="KW-0378">Hydrolase</keyword>
<accession>A0A6J0BGN0</accession>
<dbReference type="FunFam" id="2.40.10.10:FF:000028">
    <property type="entry name" value="Serine protease easter"/>
    <property type="match status" value="1"/>
</dbReference>
<dbReference type="InterPro" id="IPR033116">
    <property type="entry name" value="TRYPSIN_SER"/>
</dbReference>
<dbReference type="Pfam" id="PF00089">
    <property type="entry name" value="Trypsin"/>
    <property type="match status" value="1"/>
</dbReference>
<dbReference type="SMART" id="SM00020">
    <property type="entry name" value="Tryp_SPc"/>
    <property type="match status" value="1"/>
</dbReference>
<dbReference type="GO" id="GO:0006508">
    <property type="term" value="P:proteolysis"/>
    <property type="evidence" value="ECO:0007669"/>
    <property type="project" value="UniProtKB-KW"/>
</dbReference>
<dbReference type="PROSITE" id="PS00135">
    <property type="entry name" value="TRYPSIN_SER"/>
    <property type="match status" value="1"/>
</dbReference>
<feature type="domain" description="Clip" evidence="12">
    <location>
        <begin position="22"/>
        <end position="78"/>
    </location>
</feature>
<dbReference type="Gene3D" id="3.30.1640.30">
    <property type="match status" value="3"/>
</dbReference>
<evidence type="ECO:0000256" key="9">
    <source>
        <dbReference type="RuleBase" id="RU363034"/>
    </source>
</evidence>
<dbReference type="InParanoid" id="A0A6J0BGN0"/>
<dbReference type="GO" id="GO:0005576">
    <property type="term" value="C:extracellular region"/>
    <property type="evidence" value="ECO:0007669"/>
    <property type="project" value="UniProtKB-SubCell"/>
</dbReference>
<dbReference type="Proteomes" id="UP000829291">
    <property type="component" value="Chromosome 4"/>
</dbReference>
<feature type="domain" description="Clip" evidence="12">
    <location>
        <begin position="112"/>
        <end position="166"/>
    </location>
</feature>
<gene>
    <name evidence="14" type="primary">LOC107219584</name>
</gene>
<evidence type="ECO:0000313" key="13">
    <source>
        <dbReference type="Proteomes" id="UP000829291"/>
    </source>
</evidence>
<keyword evidence="10" id="KW-0964">Secreted</keyword>
<dbReference type="AlphaFoldDB" id="A0A6J0BGN0"/>
<evidence type="ECO:0000313" key="14">
    <source>
        <dbReference type="RefSeq" id="XP_015513327.1"/>
    </source>
</evidence>
<dbReference type="Pfam" id="PF12032">
    <property type="entry name" value="CLIP"/>
    <property type="match status" value="3"/>
</dbReference>
<dbReference type="FunFam" id="2.40.10.10:FF:000036">
    <property type="entry name" value="Trypsin beta"/>
    <property type="match status" value="1"/>
</dbReference>
<dbReference type="Gene3D" id="2.40.10.10">
    <property type="entry name" value="Trypsin-like serine proteases"/>
    <property type="match status" value="2"/>
</dbReference>
<dbReference type="InterPro" id="IPR038565">
    <property type="entry name" value="CLIP_sf"/>
</dbReference>
<dbReference type="PROSITE" id="PS51888">
    <property type="entry name" value="CLIP"/>
    <property type="match status" value="3"/>
</dbReference>
<dbReference type="OrthoDB" id="8250810at2759"/>
<evidence type="ECO:0000259" key="12">
    <source>
        <dbReference type="PROSITE" id="PS51888"/>
    </source>
</evidence>
<dbReference type="EC" id="3.4.21.-" evidence="9"/>
<comment type="similarity">
    <text evidence="8 10">Belongs to the peptidase S1 family. CLIP subfamily.</text>
</comment>
<dbReference type="InterPro" id="IPR001254">
    <property type="entry name" value="Trypsin_dom"/>
</dbReference>
<keyword evidence="13" id="KW-1185">Reference proteome</keyword>
<dbReference type="PROSITE" id="PS50240">
    <property type="entry name" value="TRYPSIN_DOM"/>
    <property type="match status" value="1"/>
</dbReference>
<reference evidence="14" key="1">
    <citation type="submission" date="2025-08" db="UniProtKB">
        <authorList>
            <consortium name="RefSeq"/>
        </authorList>
    </citation>
    <scope>IDENTIFICATION</scope>
    <source>
        <tissue evidence="14">Thorax and Abdomen</tissue>
    </source>
</reference>
<evidence type="ECO:0000256" key="3">
    <source>
        <dbReference type="ARBA" id="ARBA00022729"/>
    </source>
</evidence>
<feature type="domain" description="Clip" evidence="12">
    <location>
        <begin position="194"/>
        <end position="248"/>
    </location>
</feature>
<feature type="signal peptide" evidence="10">
    <location>
        <begin position="1"/>
        <end position="20"/>
    </location>
</feature>
<keyword evidence="2 9" id="KW-0645">Protease</keyword>
<evidence type="ECO:0000256" key="1">
    <source>
        <dbReference type="ARBA" id="ARBA00004239"/>
    </source>
</evidence>
<keyword evidence="7" id="KW-0325">Glycoprotein</keyword>
<dbReference type="GO" id="GO:0004252">
    <property type="term" value="F:serine-type endopeptidase activity"/>
    <property type="evidence" value="ECO:0007669"/>
    <property type="project" value="UniProtKB-UniRule"/>
</dbReference>